<evidence type="ECO:0000313" key="4">
    <source>
        <dbReference type="Proteomes" id="UP000195897"/>
    </source>
</evidence>
<comment type="caution">
    <text evidence="1">The sequence shown here is derived from an EMBL/GenBank/DDBJ whole genome shotgun (WGS) entry which is preliminary data.</text>
</comment>
<name>A0A1Y4LAF5_9FIRM</name>
<dbReference type="Proteomes" id="UP000195897">
    <property type="component" value="Unassembled WGS sequence"/>
</dbReference>
<dbReference type="AlphaFoldDB" id="A0A1Y4LAF5"/>
<evidence type="ECO:0008006" key="5">
    <source>
        <dbReference type="Google" id="ProtNLM"/>
    </source>
</evidence>
<dbReference type="EMBL" id="NFKK01000007">
    <property type="protein sequence ID" value="OUP52880.1"/>
    <property type="molecule type" value="Genomic_DNA"/>
</dbReference>
<sequence>MPYICVNLTKKLSDQQKDAIKSGLGEKISLIPGKSEKALMVDFSEGHTMYFAGEKRDLAFVDVRCYKTAEFENKKAFTEAVFELMEKETGLTADDVYLSWGEYDTWGTKGSMK</sequence>
<gene>
    <name evidence="2" type="ORF">B5F15_09755</name>
    <name evidence="1" type="ORF">B5F17_07815</name>
</gene>
<dbReference type="SUPFAM" id="SSF55331">
    <property type="entry name" value="Tautomerase/MIF"/>
    <property type="match status" value="1"/>
</dbReference>
<accession>A0A1Y4LAF5</accession>
<dbReference type="Gene3D" id="3.30.429.10">
    <property type="entry name" value="Macrophage Migration Inhibitory Factor"/>
    <property type="match status" value="1"/>
</dbReference>
<evidence type="ECO:0000313" key="3">
    <source>
        <dbReference type="Proteomes" id="UP000195326"/>
    </source>
</evidence>
<evidence type="ECO:0000313" key="2">
    <source>
        <dbReference type="EMBL" id="OUP57385.1"/>
    </source>
</evidence>
<dbReference type="RefSeq" id="WP_016147690.1">
    <property type="nucleotide sequence ID" value="NZ_FRDE01000003.1"/>
</dbReference>
<dbReference type="EMBL" id="NFKL01000013">
    <property type="protein sequence ID" value="OUP57385.1"/>
    <property type="molecule type" value="Genomic_DNA"/>
</dbReference>
<organism evidence="1 4">
    <name type="scientific">Butyricicoccus pullicaecorum</name>
    <dbReference type="NCBI Taxonomy" id="501571"/>
    <lineage>
        <taxon>Bacteria</taxon>
        <taxon>Bacillati</taxon>
        <taxon>Bacillota</taxon>
        <taxon>Clostridia</taxon>
        <taxon>Eubacteriales</taxon>
        <taxon>Butyricicoccaceae</taxon>
        <taxon>Butyricicoccus</taxon>
    </lineage>
</organism>
<reference evidence="1" key="2">
    <citation type="journal article" date="2018" name="BMC Genomics">
        <title>Whole genome sequencing and function prediction of 133 gut anaerobes isolated from chicken caecum in pure cultures.</title>
        <authorList>
            <person name="Medvecky M."/>
            <person name="Cejkova D."/>
            <person name="Polansky O."/>
            <person name="Karasova D."/>
            <person name="Kubasova T."/>
            <person name="Cizek A."/>
            <person name="Rychlik I."/>
        </authorList>
    </citation>
    <scope>NUCLEOTIDE SEQUENCE</scope>
    <source>
        <strain evidence="2">An179</strain>
        <strain evidence="1">An180</strain>
    </source>
</reference>
<proteinExistence type="predicted"/>
<dbReference type="Proteomes" id="UP000195326">
    <property type="component" value="Unassembled WGS sequence"/>
</dbReference>
<dbReference type="STRING" id="501571.GCA_900143195_00820"/>
<evidence type="ECO:0000313" key="1">
    <source>
        <dbReference type="EMBL" id="OUP52880.1"/>
    </source>
</evidence>
<reference evidence="3 4" key="1">
    <citation type="submission" date="2017-04" db="EMBL/GenBank/DDBJ databases">
        <title>Function of individual gut microbiota members based on whole genome sequencing of pure cultures obtained from chicken caecum.</title>
        <authorList>
            <person name="Medvecky M."/>
            <person name="Cejkova D."/>
            <person name="Polansky O."/>
            <person name="Karasova D."/>
            <person name="Kubasova T."/>
            <person name="Cizek A."/>
            <person name="Rychlik I."/>
        </authorList>
    </citation>
    <scope>NUCLEOTIDE SEQUENCE [LARGE SCALE GENOMIC DNA]</scope>
    <source>
        <strain evidence="3">An179</strain>
        <strain evidence="4">An180</strain>
    </source>
</reference>
<dbReference type="InterPro" id="IPR014347">
    <property type="entry name" value="Tautomerase/MIF_sf"/>
</dbReference>
<protein>
    <recommendedName>
        <fullName evidence="5">Macrophage migration inhibitory factor (MIF)</fullName>
    </recommendedName>
</protein>